<dbReference type="Proteomes" id="UP000178532">
    <property type="component" value="Unassembled WGS sequence"/>
</dbReference>
<evidence type="ECO:0000313" key="1">
    <source>
        <dbReference type="EMBL" id="OGG62588.1"/>
    </source>
</evidence>
<sequence>MVTASRAIVAAQNASDQLTASYLAQEGIEYARALRDNEFLVVHTQPLASDTAWTNFLAEASLGKCVTSDIGTPTPPFCTYDPGDGGSLTLCAGACTPLNLVDNGSTKVYTQNPGGTATSFTRTIQAIPAGEDEEIIVSKVSWEFHDTEYSVVITEHLTPWQ</sequence>
<dbReference type="STRING" id="1798495.A3C19_01250"/>
<dbReference type="EMBL" id="MFLI01000006">
    <property type="protein sequence ID" value="OGG62588.1"/>
    <property type="molecule type" value="Genomic_DNA"/>
</dbReference>
<evidence type="ECO:0000313" key="2">
    <source>
        <dbReference type="Proteomes" id="UP000178532"/>
    </source>
</evidence>
<comment type="caution">
    <text evidence="1">The sequence shown here is derived from an EMBL/GenBank/DDBJ whole genome shotgun (WGS) entry which is preliminary data.</text>
</comment>
<protein>
    <submittedName>
        <fullName evidence="1">Uncharacterized protein</fullName>
    </submittedName>
</protein>
<gene>
    <name evidence="1" type="ORF">A3C19_01250</name>
</gene>
<dbReference type="AlphaFoldDB" id="A0A1F6DMD4"/>
<proteinExistence type="predicted"/>
<name>A0A1F6DMD4_9BACT</name>
<organism evidence="1 2">
    <name type="scientific">Candidatus Kaiserbacteria bacterium RIFCSPHIGHO2_02_FULL_54_22</name>
    <dbReference type="NCBI Taxonomy" id="1798495"/>
    <lineage>
        <taxon>Bacteria</taxon>
        <taxon>Candidatus Kaiseribacteriota</taxon>
    </lineage>
</organism>
<reference evidence="1 2" key="1">
    <citation type="journal article" date="2016" name="Nat. Commun.">
        <title>Thousands of microbial genomes shed light on interconnected biogeochemical processes in an aquifer system.</title>
        <authorList>
            <person name="Anantharaman K."/>
            <person name="Brown C.T."/>
            <person name="Hug L.A."/>
            <person name="Sharon I."/>
            <person name="Castelle C.J."/>
            <person name="Probst A.J."/>
            <person name="Thomas B.C."/>
            <person name="Singh A."/>
            <person name="Wilkins M.J."/>
            <person name="Karaoz U."/>
            <person name="Brodie E.L."/>
            <person name="Williams K.H."/>
            <person name="Hubbard S.S."/>
            <person name="Banfield J.F."/>
        </authorList>
    </citation>
    <scope>NUCLEOTIDE SEQUENCE [LARGE SCALE GENOMIC DNA]</scope>
</reference>
<accession>A0A1F6DMD4</accession>